<name>A0A942THL9_9BACI</name>
<feature type="domain" description="TPM" evidence="4">
    <location>
        <begin position="29"/>
        <end position="149"/>
    </location>
</feature>
<accession>A0A942THL9</accession>
<organism evidence="5 6">
    <name type="scientific">Lederbergia citri</name>
    <dbReference type="NCBI Taxonomy" id="2833580"/>
    <lineage>
        <taxon>Bacteria</taxon>
        <taxon>Bacillati</taxon>
        <taxon>Bacillota</taxon>
        <taxon>Bacilli</taxon>
        <taxon>Bacillales</taxon>
        <taxon>Bacillaceae</taxon>
        <taxon>Lederbergia</taxon>
    </lineage>
</organism>
<keyword evidence="6" id="KW-1185">Reference proteome</keyword>
<keyword evidence="2" id="KW-1133">Transmembrane helix</keyword>
<evidence type="ECO:0000313" key="5">
    <source>
        <dbReference type="EMBL" id="MBS4197800.1"/>
    </source>
</evidence>
<keyword evidence="2" id="KW-0812">Transmembrane</keyword>
<dbReference type="RefSeq" id="WP_213127028.1">
    <property type="nucleotide sequence ID" value="NZ_JAGYPG010000005.1"/>
</dbReference>
<evidence type="ECO:0000256" key="2">
    <source>
        <dbReference type="SAM" id="Phobius"/>
    </source>
</evidence>
<evidence type="ECO:0000256" key="1">
    <source>
        <dbReference type="SAM" id="MobiDB-lite"/>
    </source>
</evidence>
<dbReference type="EMBL" id="JAGYPG010000005">
    <property type="protein sequence ID" value="MBS4197800.1"/>
    <property type="molecule type" value="Genomic_DNA"/>
</dbReference>
<dbReference type="Proteomes" id="UP000681414">
    <property type="component" value="Unassembled WGS sequence"/>
</dbReference>
<evidence type="ECO:0000259" key="4">
    <source>
        <dbReference type="Pfam" id="PF04536"/>
    </source>
</evidence>
<dbReference type="InterPro" id="IPR007621">
    <property type="entry name" value="TPM_dom"/>
</dbReference>
<proteinExistence type="predicted"/>
<evidence type="ECO:0000256" key="3">
    <source>
        <dbReference type="SAM" id="SignalP"/>
    </source>
</evidence>
<dbReference type="Pfam" id="PF04536">
    <property type="entry name" value="TPM_phosphatase"/>
    <property type="match status" value="1"/>
</dbReference>
<feature type="transmembrane region" description="Helical" evidence="2">
    <location>
        <begin position="169"/>
        <end position="189"/>
    </location>
</feature>
<feature type="region of interest" description="Disordered" evidence="1">
    <location>
        <begin position="217"/>
        <end position="257"/>
    </location>
</feature>
<sequence>MVKKYLFIITFFLILLPFSTNSHAAEQKIYDYAGLLTDDQVQRLEAMANEYGAKRNSDFIILTTNDTEGKTAQKYMEDFYDETAPGYDKPHGNTAILTIDINGRNVYLGGFYKAEKYLDDERLTQIREKITPDLSNGNYEHAFETFIKTSYKYMGFRPGVNPDNLFFNIWFQIICSLGLAGIIVGIMAYNSGGRVTINSSTYEDGHKSRVLDRRDIYIRTTTTKRRKPSNNSSGGGSRGGGGFTSGGHSHSGSGGKF</sequence>
<feature type="signal peptide" evidence="3">
    <location>
        <begin position="1"/>
        <end position="24"/>
    </location>
</feature>
<protein>
    <submittedName>
        <fullName evidence="5">TPM domain-containing protein</fullName>
    </submittedName>
</protein>
<dbReference type="Gene3D" id="3.10.310.50">
    <property type="match status" value="1"/>
</dbReference>
<gene>
    <name evidence="5" type="ORF">KHA97_22425</name>
</gene>
<evidence type="ECO:0000313" key="6">
    <source>
        <dbReference type="Proteomes" id="UP000681414"/>
    </source>
</evidence>
<feature type="compositionally biased region" description="Gly residues" evidence="1">
    <location>
        <begin position="233"/>
        <end position="245"/>
    </location>
</feature>
<reference evidence="5 6" key="1">
    <citation type="submission" date="2021-05" db="EMBL/GenBank/DDBJ databases">
        <title>Novel Bacillus species.</title>
        <authorList>
            <person name="Liu G."/>
        </authorList>
    </citation>
    <scope>NUCLEOTIDE SEQUENCE [LARGE SCALE GENOMIC DNA]</scope>
    <source>
        <strain evidence="6">FJAT-49780</strain>
    </source>
</reference>
<dbReference type="AlphaFoldDB" id="A0A942THL9"/>
<comment type="caution">
    <text evidence="5">The sequence shown here is derived from an EMBL/GenBank/DDBJ whole genome shotgun (WGS) entry which is preliminary data.</text>
</comment>
<keyword evidence="3" id="KW-0732">Signal</keyword>
<keyword evidence="2" id="KW-0472">Membrane</keyword>
<feature type="chain" id="PRO_5038083114" evidence="3">
    <location>
        <begin position="25"/>
        <end position="257"/>
    </location>
</feature>